<organism evidence="3 4">
    <name type="scientific">Saprolegnia diclina (strain VS20)</name>
    <dbReference type="NCBI Taxonomy" id="1156394"/>
    <lineage>
        <taxon>Eukaryota</taxon>
        <taxon>Sar</taxon>
        <taxon>Stramenopiles</taxon>
        <taxon>Oomycota</taxon>
        <taxon>Saprolegniomycetes</taxon>
        <taxon>Saprolegniales</taxon>
        <taxon>Saprolegniaceae</taxon>
        <taxon>Saprolegnia</taxon>
    </lineage>
</organism>
<keyword evidence="1" id="KW-0812">Transmembrane</keyword>
<protein>
    <recommendedName>
        <fullName evidence="2">Acyltransferase 3 domain-containing protein</fullName>
    </recommendedName>
</protein>
<dbReference type="OMA" id="MYGIDYR"/>
<feature type="transmembrane region" description="Helical" evidence="1">
    <location>
        <begin position="100"/>
        <end position="119"/>
    </location>
</feature>
<dbReference type="Proteomes" id="UP000030762">
    <property type="component" value="Unassembled WGS sequence"/>
</dbReference>
<dbReference type="OrthoDB" id="207378at2759"/>
<dbReference type="GO" id="GO:0000271">
    <property type="term" value="P:polysaccharide biosynthetic process"/>
    <property type="evidence" value="ECO:0007669"/>
    <property type="project" value="TreeGrafter"/>
</dbReference>
<evidence type="ECO:0000256" key="1">
    <source>
        <dbReference type="SAM" id="Phobius"/>
    </source>
</evidence>
<dbReference type="VEuPathDB" id="FungiDB:SDRG_12020"/>
<dbReference type="AlphaFoldDB" id="T0RJT7"/>
<dbReference type="Pfam" id="PF01757">
    <property type="entry name" value="Acyl_transf_3"/>
    <property type="match status" value="1"/>
</dbReference>
<keyword evidence="4" id="KW-1185">Reference proteome</keyword>
<dbReference type="InParanoid" id="T0RJT7"/>
<accession>T0RJT7</accession>
<feature type="transmembrane region" description="Helical" evidence="1">
    <location>
        <begin position="221"/>
        <end position="239"/>
    </location>
</feature>
<evidence type="ECO:0000259" key="2">
    <source>
        <dbReference type="Pfam" id="PF01757"/>
    </source>
</evidence>
<dbReference type="PANTHER" id="PTHR23028:SF53">
    <property type="entry name" value="ACYL_TRANSF_3 DOMAIN-CONTAINING PROTEIN"/>
    <property type="match status" value="1"/>
</dbReference>
<feature type="transmembrane region" description="Helical" evidence="1">
    <location>
        <begin position="377"/>
        <end position="397"/>
    </location>
</feature>
<dbReference type="GeneID" id="19952747"/>
<keyword evidence="1" id="KW-0472">Membrane</keyword>
<feature type="transmembrane region" description="Helical" evidence="1">
    <location>
        <begin position="184"/>
        <end position="201"/>
    </location>
</feature>
<dbReference type="RefSeq" id="XP_008616299.1">
    <property type="nucleotide sequence ID" value="XM_008618077.1"/>
</dbReference>
<dbReference type="EMBL" id="JH767177">
    <property type="protein sequence ID" value="EQC30167.1"/>
    <property type="molecule type" value="Genomic_DNA"/>
</dbReference>
<dbReference type="GO" id="GO:0016747">
    <property type="term" value="F:acyltransferase activity, transferring groups other than amino-acyl groups"/>
    <property type="evidence" value="ECO:0007669"/>
    <property type="project" value="InterPro"/>
</dbReference>
<reference evidence="3 4" key="1">
    <citation type="submission" date="2012-04" db="EMBL/GenBank/DDBJ databases">
        <title>The Genome Sequence of Saprolegnia declina VS20.</title>
        <authorList>
            <consortium name="The Broad Institute Genome Sequencing Platform"/>
            <person name="Russ C."/>
            <person name="Nusbaum C."/>
            <person name="Tyler B."/>
            <person name="van West P."/>
            <person name="Dieguez-Uribeondo J."/>
            <person name="de Bruijn I."/>
            <person name="Tripathy S."/>
            <person name="Jiang R."/>
            <person name="Young S.K."/>
            <person name="Zeng Q."/>
            <person name="Gargeya S."/>
            <person name="Fitzgerald M."/>
            <person name="Haas B."/>
            <person name="Abouelleil A."/>
            <person name="Alvarado L."/>
            <person name="Arachchi H.M."/>
            <person name="Berlin A."/>
            <person name="Chapman S.B."/>
            <person name="Goldberg J."/>
            <person name="Griggs A."/>
            <person name="Gujja S."/>
            <person name="Hansen M."/>
            <person name="Howarth C."/>
            <person name="Imamovic A."/>
            <person name="Larimer J."/>
            <person name="McCowen C."/>
            <person name="Montmayeur A."/>
            <person name="Murphy C."/>
            <person name="Neiman D."/>
            <person name="Pearson M."/>
            <person name="Priest M."/>
            <person name="Roberts A."/>
            <person name="Saif S."/>
            <person name="Shea T."/>
            <person name="Sisk P."/>
            <person name="Sykes S."/>
            <person name="Wortman J."/>
            <person name="Nusbaum C."/>
            <person name="Birren B."/>
        </authorList>
    </citation>
    <scope>NUCLEOTIDE SEQUENCE [LARGE SCALE GENOMIC DNA]</scope>
    <source>
        <strain evidence="3 4">VS20</strain>
    </source>
</reference>
<proteinExistence type="predicted"/>
<keyword evidence="1" id="KW-1133">Transmembrane helix</keyword>
<dbReference type="PANTHER" id="PTHR23028">
    <property type="entry name" value="ACETYLTRANSFERASE"/>
    <property type="match status" value="1"/>
</dbReference>
<feature type="domain" description="Acyltransferase 3" evidence="2">
    <location>
        <begin position="34"/>
        <end position="361"/>
    </location>
</feature>
<feature type="transmembrane region" description="Helical" evidence="1">
    <location>
        <begin position="59"/>
        <end position="79"/>
    </location>
</feature>
<gene>
    <name evidence="3" type="ORF">SDRG_12020</name>
</gene>
<feature type="transmembrane region" description="Helical" evidence="1">
    <location>
        <begin position="156"/>
        <end position="177"/>
    </location>
</feature>
<sequence>MKTEHMMESDRPPLVRFDLVHDGDPVSLSGYRPDIDGLRTFAIVSVLVFHAYPTLLPGGFTGIDICFVVSGFLISGVLSKQHKHRHFSYISFCERRVRRTMPTLIVVLVMTLWLGYIFLRGVPLKHMVATLSSTDVQALSLETASSKHGSNPLLHLWPLGVGGLFYIFWPCVCIVLIKQPYTRAVQLQIAFLALSFLINIIASVEKNHGNMAVFLMPLGRFWQLSMGGLLSYVMAEQATTSLTPLTDSSHFGAWMSAAGLGLVVIGLVFIESQSAFPGIWALLPTAGATLLLAGGPQAPFNRYVLSNTMLMQFGKISYGLYLWHWPLLVISNHQYPPATSRPFTVEPWCMLLVSVALSIITHGEVEHPLRRSTAKWITPAIALCVLGLAAVVVTLHML</sequence>
<evidence type="ECO:0000313" key="4">
    <source>
        <dbReference type="Proteomes" id="UP000030762"/>
    </source>
</evidence>
<dbReference type="GO" id="GO:0016020">
    <property type="term" value="C:membrane"/>
    <property type="evidence" value="ECO:0007669"/>
    <property type="project" value="TreeGrafter"/>
</dbReference>
<feature type="transmembrane region" description="Helical" evidence="1">
    <location>
        <begin position="305"/>
        <end position="325"/>
    </location>
</feature>
<feature type="transmembrane region" description="Helical" evidence="1">
    <location>
        <begin position="251"/>
        <end position="270"/>
    </location>
</feature>
<name>T0RJT7_SAPDV</name>
<feature type="transmembrane region" description="Helical" evidence="1">
    <location>
        <begin position="276"/>
        <end position="293"/>
    </location>
</feature>
<evidence type="ECO:0000313" key="3">
    <source>
        <dbReference type="EMBL" id="EQC30167.1"/>
    </source>
</evidence>
<dbReference type="InterPro" id="IPR050879">
    <property type="entry name" value="Acyltransferase_3"/>
</dbReference>
<dbReference type="InterPro" id="IPR002656">
    <property type="entry name" value="Acyl_transf_3_dom"/>
</dbReference>